<feature type="chain" id="PRO_5046888816" description="DUF3089 domain-containing protein" evidence="1">
    <location>
        <begin position="27"/>
        <end position="330"/>
    </location>
</feature>
<keyword evidence="3" id="KW-1185">Reference proteome</keyword>
<protein>
    <recommendedName>
        <fullName evidence="4">DUF3089 domain-containing protein</fullName>
    </recommendedName>
</protein>
<evidence type="ECO:0008006" key="4">
    <source>
        <dbReference type="Google" id="ProtNLM"/>
    </source>
</evidence>
<dbReference type="RefSeq" id="WP_236888369.1">
    <property type="nucleotide sequence ID" value="NZ_AP024488.1"/>
</dbReference>
<gene>
    <name evidence="2" type="ORF">DSLASN_25700</name>
</gene>
<keyword evidence="1" id="KW-0732">Signal</keyword>
<dbReference type="InterPro" id="IPR029058">
    <property type="entry name" value="AB_hydrolase_fold"/>
</dbReference>
<reference evidence="2 3" key="1">
    <citation type="submission" date="2021-02" db="EMBL/GenBank/DDBJ databases">
        <title>Complete genome of Desulfoluna sp. strain ASN36.</title>
        <authorList>
            <person name="Takahashi A."/>
            <person name="Kojima H."/>
            <person name="Fukui M."/>
        </authorList>
    </citation>
    <scope>NUCLEOTIDE SEQUENCE [LARGE SCALE GENOMIC DNA]</scope>
    <source>
        <strain evidence="2 3">ASN36</strain>
    </source>
</reference>
<dbReference type="Pfam" id="PF11288">
    <property type="entry name" value="DUF3089"/>
    <property type="match status" value="1"/>
</dbReference>
<evidence type="ECO:0000313" key="3">
    <source>
        <dbReference type="Proteomes" id="UP001320148"/>
    </source>
</evidence>
<accession>A0ABN6F380</accession>
<proteinExistence type="predicted"/>
<dbReference type="Proteomes" id="UP001320148">
    <property type="component" value="Chromosome"/>
</dbReference>
<feature type="signal peptide" evidence="1">
    <location>
        <begin position="1"/>
        <end position="26"/>
    </location>
</feature>
<evidence type="ECO:0000256" key="1">
    <source>
        <dbReference type="SAM" id="SignalP"/>
    </source>
</evidence>
<name>A0ABN6F380_9BACT</name>
<dbReference type="EMBL" id="AP024488">
    <property type="protein sequence ID" value="BCS96938.1"/>
    <property type="molecule type" value="Genomic_DNA"/>
</dbReference>
<evidence type="ECO:0000313" key="2">
    <source>
        <dbReference type="EMBL" id="BCS96938.1"/>
    </source>
</evidence>
<sequence>MTHRTLLFFSSLIAFFSMVLLPPCMAMPPLDPSTFPGAPDYTQPEAWLAKPKALTAPVDVFFVYPTVLFNDTDWVLDPSRPDMRAAAQSTVDTQAVVFEGQANIYAPMYRQMNLAGLGLSDANAAPLQKMVHTDVWRALSHYLKYENKGRPFFLAGHSQGSMILADLILEHWGTTGAENQLIAALLIGWSLTPADLTTNPEVRMCERPDQTGCVISYNTMESGRQSVAPTLKADALAVNPLSWTMDGAFVAAEKNLGSVFFDSNAKPTAYPHFTSAQIINGGLIVQPDNVDLVTVKGGHFPEGVYHAFDYSLFYMNLKTNIAERIEAYRP</sequence>
<organism evidence="2 3">
    <name type="scientific">Desulfoluna limicola</name>
    <dbReference type="NCBI Taxonomy" id="2810562"/>
    <lineage>
        <taxon>Bacteria</taxon>
        <taxon>Pseudomonadati</taxon>
        <taxon>Thermodesulfobacteriota</taxon>
        <taxon>Desulfobacteria</taxon>
        <taxon>Desulfobacterales</taxon>
        <taxon>Desulfolunaceae</taxon>
        <taxon>Desulfoluna</taxon>
    </lineage>
</organism>
<dbReference type="InterPro" id="IPR021440">
    <property type="entry name" value="DUF3089"/>
</dbReference>
<dbReference type="SUPFAM" id="SSF53474">
    <property type="entry name" value="alpha/beta-Hydrolases"/>
    <property type="match status" value="1"/>
</dbReference>